<dbReference type="PANTHER" id="PTHR42850">
    <property type="entry name" value="METALLOPHOSPHOESTERASE"/>
    <property type="match status" value="1"/>
</dbReference>
<dbReference type="InterPro" id="IPR004843">
    <property type="entry name" value="Calcineurin-like_PHP"/>
</dbReference>
<dbReference type="Proteomes" id="UP001203338">
    <property type="component" value="Unassembled WGS sequence"/>
</dbReference>
<dbReference type="Gene3D" id="3.60.21.10">
    <property type="match status" value="1"/>
</dbReference>
<dbReference type="InterPro" id="IPR029052">
    <property type="entry name" value="Metallo-depent_PP-like"/>
</dbReference>
<dbReference type="Pfam" id="PF00149">
    <property type="entry name" value="Metallophos"/>
    <property type="match status" value="1"/>
</dbReference>
<proteinExistence type="predicted"/>
<feature type="domain" description="Calcineurin-like phosphoesterase" evidence="1">
    <location>
        <begin position="16"/>
        <end position="177"/>
    </location>
</feature>
<dbReference type="EMBL" id="JAMFLX010000030">
    <property type="protein sequence ID" value="MCL6271668.1"/>
    <property type="molecule type" value="Genomic_DNA"/>
</dbReference>
<evidence type="ECO:0000313" key="2">
    <source>
        <dbReference type="EMBL" id="MCL6271668.1"/>
    </source>
</evidence>
<reference evidence="2 3" key="1">
    <citation type="submission" date="2022-05" db="EMBL/GenBank/DDBJ databases">
        <authorList>
            <person name="Park J.-S."/>
        </authorList>
    </citation>
    <scope>NUCLEOTIDE SEQUENCE [LARGE SCALE GENOMIC DNA]</scope>
    <source>
        <strain evidence="2 3">2012CJ34-2</strain>
    </source>
</reference>
<organism evidence="2 3">
    <name type="scientific">Parendozoicomonas callyspongiae</name>
    <dbReference type="NCBI Taxonomy" id="2942213"/>
    <lineage>
        <taxon>Bacteria</taxon>
        <taxon>Pseudomonadati</taxon>
        <taxon>Pseudomonadota</taxon>
        <taxon>Gammaproteobacteria</taxon>
        <taxon>Oceanospirillales</taxon>
        <taxon>Endozoicomonadaceae</taxon>
        <taxon>Parendozoicomonas</taxon>
    </lineage>
</organism>
<dbReference type="PANTHER" id="PTHR42850:SF8">
    <property type="entry name" value="SERINE_THREONINE-PROTEIN PHOSPHATASE 2"/>
    <property type="match status" value="1"/>
</dbReference>
<dbReference type="SUPFAM" id="SSF56300">
    <property type="entry name" value="Metallo-dependent phosphatases"/>
    <property type="match status" value="1"/>
</dbReference>
<gene>
    <name evidence="2" type="ORF">M3P05_17255</name>
</gene>
<accession>A0ABT0PJX3</accession>
<evidence type="ECO:0000259" key="1">
    <source>
        <dbReference type="Pfam" id="PF00149"/>
    </source>
</evidence>
<dbReference type="RefSeq" id="WP_249701305.1">
    <property type="nucleotide sequence ID" value="NZ_JAMFLX010000030.1"/>
</dbReference>
<evidence type="ECO:0000313" key="3">
    <source>
        <dbReference type="Proteomes" id="UP001203338"/>
    </source>
</evidence>
<protein>
    <submittedName>
        <fullName evidence="2">Metallophosphoesterase</fullName>
    </submittedName>
</protein>
<keyword evidence="3" id="KW-1185">Reference proteome</keyword>
<name>A0ABT0PJX3_9GAMM</name>
<comment type="caution">
    <text evidence="2">The sequence shown here is derived from an EMBL/GenBank/DDBJ whole genome shotgun (WGS) entry which is preliminary data.</text>
</comment>
<sequence length="217" mass="24925">MFLQSFKPNTQGRDFVIGDLHGMYDLLMEKLESVEFNYDKDRCFSCGDLIDRGPDSAKCISLIHQPWFFPARGNHEDTLIRVAREKPTEVLDNWVANGGEWHLDLSDNEMKSFADQLDQLPYLIEVELSNDRHIAICHAQFPLNHWAPDKIEGNVELTEQMQWRRDKVQTLDKSVVQGIDEIYCGHTIVAEPVTLGNTHFIDTGAYASEVLTLLKLY</sequence>
<dbReference type="InterPro" id="IPR050126">
    <property type="entry name" value="Ap4A_hydrolase"/>
</dbReference>